<evidence type="ECO:0000313" key="3">
    <source>
        <dbReference type="EMBL" id="KAL0294199.1"/>
    </source>
</evidence>
<proteinExistence type="predicted"/>
<feature type="compositionally biased region" description="Acidic residues" evidence="1">
    <location>
        <begin position="18"/>
        <end position="29"/>
    </location>
</feature>
<dbReference type="SUPFAM" id="SSF56672">
    <property type="entry name" value="DNA/RNA polymerases"/>
    <property type="match status" value="1"/>
</dbReference>
<evidence type="ECO:0000259" key="2">
    <source>
        <dbReference type="Pfam" id="PF00078"/>
    </source>
</evidence>
<reference evidence="3" key="2">
    <citation type="journal article" date="2024" name="Plant">
        <title>Genomic evolution and insights into agronomic trait innovations of Sesamum species.</title>
        <authorList>
            <person name="Miao H."/>
            <person name="Wang L."/>
            <person name="Qu L."/>
            <person name="Liu H."/>
            <person name="Sun Y."/>
            <person name="Le M."/>
            <person name="Wang Q."/>
            <person name="Wei S."/>
            <person name="Zheng Y."/>
            <person name="Lin W."/>
            <person name="Duan Y."/>
            <person name="Cao H."/>
            <person name="Xiong S."/>
            <person name="Wang X."/>
            <person name="Wei L."/>
            <person name="Li C."/>
            <person name="Ma Q."/>
            <person name="Ju M."/>
            <person name="Zhao R."/>
            <person name="Li G."/>
            <person name="Mu C."/>
            <person name="Tian Q."/>
            <person name="Mei H."/>
            <person name="Zhang T."/>
            <person name="Gao T."/>
            <person name="Zhang H."/>
        </authorList>
    </citation>
    <scope>NUCLEOTIDE SEQUENCE</scope>
    <source>
        <strain evidence="3">G02</strain>
    </source>
</reference>
<dbReference type="PANTHER" id="PTHR33064:SF37">
    <property type="entry name" value="RIBONUCLEASE H"/>
    <property type="match status" value="1"/>
</dbReference>
<gene>
    <name evidence="3" type="ORF">Sradi_6899300</name>
</gene>
<comment type="caution">
    <text evidence="3">The sequence shown here is derived from an EMBL/GenBank/DDBJ whole genome shotgun (WGS) entry which is preliminary data.</text>
</comment>
<dbReference type="EMBL" id="JACGWJ010000211">
    <property type="protein sequence ID" value="KAL0294199.1"/>
    <property type="molecule type" value="Genomic_DNA"/>
</dbReference>
<sequence length="563" mass="64557">MADAESSRQPQEQVAENIEGEESDSDPETAEPTVLQPDISNTKPVAGPWFTFDDVPVIKRRERLTPFQHGLIFNLQGKVQHSLRYLKNLLLDLQEYFAMKCCSLREKDLDYHFKRMSEKFYMLNGLNDPNLKHVFLASLPQELQPEIQRMITSTRRDVTQLSLGKRRLIDVISVVKKDTSLEDALTRREVSKDGFPNFADFRNHRDDTDIESLYSEQDEQTEDTVFAIHDITSDEEDEHSSVEEGDDPPSYLPIYMMQANSTVEVTIPAPQVEIQILQSPYDKPIKAIGFIDTGATKTMLNPEVLPDDAWRTHYEYFQAADGQKFSTSLITKKPIGIRFFPECIIWLHVIGSKLHGRDLLIDAPAPYADISNKLKQCCADSHADFKHPHPLWKNPEFFIQLPFKLNEDANPIKASHPGMTPDDLVLAREECNQLLALGLIEPTKSNWACPAFYVNKRTEQIRGKKRLVIDYKALNHFLLDDKFPLPKTKVLFSYLAKAQIFSKFDLKSGFWQLGIDPNDRYKTAFCLPNAQYQWTVMPFGLKVAPSLFQKAMIKIFEPICILP</sequence>
<dbReference type="InterPro" id="IPR043502">
    <property type="entry name" value="DNA/RNA_pol_sf"/>
</dbReference>
<protein>
    <submittedName>
        <fullName evidence="3">Polyprotein</fullName>
    </submittedName>
</protein>
<dbReference type="InterPro" id="IPR000477">
    <property type="entry name" value="RT_dom"/>
</dbReference>
<organism evidence="3">
    <name type="scientific">Sesamum radiatum</name>
    <name type="common">Black benniseed</name>
    <dbReference type="NCBI Taxonomy" id="300843"/>
    <lineage>
        <taxon>Eukaryota</taxon>
        <taxon>Viridiplantae</taxon>
        <taxon>Streptophyta</taxon>
        <taxon>Embryophyta</taxon>
        <taxon>Tracheophyta</taxon>
        <taxon>Spermatophyta</taxon>
        <taxon>Magnoliopsida</taxon>
        <taxon>eudicotyledons</taxon>
        <taxon>Gunneridae</taxon>
        <taxon>Pentapetalae</taxon>
        <taxon>asterids</taxon>
        <taxon>lamiids</taxon>
        <taxon>Lamiales</taxon>
        <taxon>Pedaliaceae</taxon>
        <taxon>Sesamum</taxon>
    </lineage>
</organism>
<dbReference type="Gene3D" id="3.30.70.270">
    <property type="match status" value="1"/>
</dbReference>
<dbReference type="InterPro" id="IPR043128">
    <property type="entry name" value="Rev_trsase/Diguanyl_cyclase"/>
</dbReference>
<evidence type="ECO:0000256" key="1">
    <source>
        <dbReference type="SAM" id="MobiDB-lite"/>
    </source>
</evidence>
<reference evidence="3" key="1">
    <citation type="submission" date="2020-06" db="EMBL/GenBank/DDBJ databases">
        <authorList>
            <person name="Li T."/>
            <person name="Hu X."/>
            <person name="Zhang T."/>
            <person name="Song X."/>
            <person name="Zhang H."/>
            <person name="Dai N."/>
            <person name="Sheng W."/>
            <person name="Hou X."/>
            <person name="Wei L."/>
        </authorList>
    </citation>
    <scope>NUCLEOTIDE SEQUENCE</scope>
    <source>
        <strain evidence="3">G02</strain>
        <tissue evidence="3">Leaf</tissue>
    </source>
</reference>
<feature type="domain" description="Reverse transcriptase" evidence="2">
    <location>
        <begin position="456"/>
        <end position="559"/>
    </location>
</feature>
<dbReference type="CDD" id="cd01647">
    <property type="entry name" value="RT_LTR"/>
    <property type="match status" value="1"/>
</dbReference>
<dbReference type="Pfam" id="PF00078">
    <property type="entry name" value="RVT_1"/>
    <property type="match status" value="1"/>
</dbReference>
<accession>A0AAW2JIC4</accession>
<dbReference type="AlphaFoldDB" id="A0AAW2JIC4"/>
<dbReference type="InterPro" id="IPR051320">
    <property type="entry name" value="Viral_Replic_Matur_Polypro"/>
</dbReference>
<dbReference type="Gene3D" id="3.10.10.10">
    <property type="entry name" value="HIV Type 1 Reverse Transcriptase, subunit A, domain 1"/>
    <property type="match status" value="1"/>
</dbReference>
<feature type="region of interest" description="Disordered" evidence="1">
    <location>
        <begin position="1"/>
        <end position="42"/>
    </location>
</feature>
<dbReference type="PANTHER" id="PTHR33064">
    <property type="entry name" value="POL PROTEIN"/>
    <property type="match status" value="1"/>
</dbReference>
<name>A0AAW2JIC4_SESRA</name>